<evidence type="ECO:0000256" key="2">
    <source>
        <dbReference type="ARBA" id="ARBA00022448"/>
    </source>
</evidence>
<evidence type="ECO:0000256" key="1">
    <source>
        <dbReference type="ARBA" id="ARBA00004651"/>
    </source>
</evidence>
<dbReference type="PANTHER" id="PTHR11795">
    <property type="entry name" value="BRANCHED-CHAIN AMINO ACID TRANSPORT SYSTEM PERMEASE PROTEIN LIVH"/>
    <property type="match status" value="1"/>
</dbReference>
<evidence type="ECO:0000256" key="5">
    <source>
        <dbReference type="ARBA" id="ARBA00022970"/>
    </source>
</evidence>
<sequence length="287" mass="30064">MDLSIFTVLTLNGLTQAGLLFITASGLTLAFGLMRVVNLAHGAFYMLGGYTGVAAYQMSGSLIVGVMAGGVIALLLGVFTERVLLVRIRGMELSEAMMTIAIGMIIADTMLAIYGGHPKSLEAPPELRGAVNLDFAMYPRFRLLILGAAVVLGIVMWLILGRTRIGAAIRAGVDDRETAESQGINIGLLFTAVFAFASFLAGLAGVVGASYLSLSHDTDVRILMLSLVVIIIGGLGSITGAAVGAVITGLITSYASAFIPQFSLFALFLPMALILAFRPQGLFGREV</sequence>
<dbReference type="Pfam" id="PF02653">
    <property type="entry name" value="BPD_transp_2"/>
    <property type="match status" value="1"/>
</dbReference>
<keyword evidence="11" id="KW-1185">Reference proteome</keyword>
<comment type="caution">
    <text evidence="10">The sequence shown here is derived from an EMBL/GenBank/DDBJ whole genome shotgun (WGS) entry which is preliminary data.</text>
</comment>
<comment type="similarity">
    <text evidence="8">Belongs to the binding-protein-dependent transport system permease family. LivHM subfamily.</text>
</comment>
<dbReference type="EMBL" id="JBHSCW010000002">
    <property type="protein sequence ID" value="MFC4350745.1"/>
    <property type="molecule type" value="Genomic_DNA"/>
</dbReference>
<feature type="transmembrane region" description="Helical" evidence="9">
    <location>
        <begin position="141"/>
        <end position="160"/>
    </location>
</feature>
<dbReference type="PANTHER" id="PTHR11795:SF442">
    <property type="entry name" value="ABC TRANSPORTER ATP-BINDING PROTEIN"/>
    <property type="match status" value="1"/>
</dbReference>
<keyword evidence="4 9" id="KW-0812">Transmembrane</keyword>
<feature type="transmembrane region" description="Helical" evidence="9">
    <location>
        <begin position="6"/>
        <end position="29"/>
    </location>
</feature>
<organism evidence="10 11">
    <name type="scientific">Fodinicurvata halophila</name>
    <dbReference type="NCBI Taxonomy" id="1419723"/>
    <lineage>
        <taxon>Bacteria</taxon>
        <taxon>Pseudomonadati</taxon>
        <taxon>Pseudomonadota</taxon>
        <taxon>Alphaproteobacteria</taxon>
        <taxon>Rhodospirillales</taxon>
        <taxon>Rhodovibrionaceae</taxon>
        <taxon>Fodinicurvata</taxon>
    </lineage>
</organism>
<feature type="transmembrane region" description="Helical" evidence="9">
    <location>
        <begin position="258"/>
        <end position="277"/>
    </location>
</feature>
<evidence type="ECO:0000256" key="6">
    <source>
        <dbReference type="ARBA" id="ARBA00022989"/>
    </source>
</evidence>
<feature type="transmembrane region" description="Helical" evidence="9">
    <location>
        <begin position="96"/>
        <end position="115"/>
    </location>
</feature>
<dbReference type="Proteomes" id="UP001595799">
    <property type="component" value="Unassembled WGS sequence"/>
</dbReference>
<name>A0ABV8UIK4_9PROT</name>
<dbReference type="InterPro" id="IPR001851">
    <property type="entry name" value="ABC_transp_permease"/>
</dbReference>
<comment type="subcellular location">
    <subcellularLocation>
        <location evidence="1">Cell membrane</location>
        <topology evidence="1">Multi-pass membrane protein</topology>
    </subcellularLocation>
</comment>
<keyword evidence="6 9" id="KW-1133">Transmembrane helix</keyword>
<evidence type="ECO:0000313" key="10">
    <source>
        <dbReference type="EMBL" id="MFC4350745.1"/>
    </source>
</evidence>
<gene>
    <name evidence="10" type="ORF">ACFOW6_04220</name>
</gene>
<feature type="transmembrane region" description="Helical" evidence="9">
    <location>
        <begin position="62"/>
        <end position="84"/>
    </location>
</feature>
<keyword evidence="7 9" id="KW-0472">Membrane</keyword>
<evidence type="ECO:0000313" key="11">
    <source>
        <dbReference type="Proteomes" id="UP001595799"/>
    </source>
</evidence>
<protein>
    <submittedName>
        <fullName evidence="10">Branched-chain amino acid ABC transporter permease</fullName>
    </submittedName>
</protein>
<keyword evidence="5" id="KW-0029">Amino-acid transport</keyword>
<keyword evidence="2" id="KW-0813">Transport</keyword>
<feature type="transmembrane region" description="Helical" evidence="9">
    <location>
        <begin position="224"/>
        <end position="251"/>
    </location>
</feature>
<evidence type="ECO:0000256" key="7">
    <source>
        <dbReference type="ARBA" id="ARBA00023136"/>
    </source>
</evidence>
<evidence type="ECO:0000256" key="3">
    <source>
        <dbReference type="ARBA" id="ARBA00022475"/>
    </source>
</evidence>
<evidence type="ECO:0000256" key="9">
    <source>
        <dbReference type="SAM" id="Phobius"/>
    </source>
</evidence>
<dbReference type="InterPro" id="IPR052157">
    <property type="entry name" value="BCAA_transport_permease"/>
</dbReference>
<reference evidence="11" key="1">
    <citation type="journal article" date="2019" name="Int. J. Syst. Evol. Microbiol.">
        <title>The Global Catalogue of Microorganisms (GCM) 10K type strain sequencing project: providing services to taxonomists for standard genome sequencing and annotation.</title>
        <authorList>
            <consortium name="The Broad Institute Genomics Platform"/>
            <consortium name="The Broad Institute Genome Sequencing Center for Infectious Disease"/>
            <person name="Wu L."/>
            <person name="Ma J."/>
        </authorList>
    </citation>
    <scope>NUCLEOTIDE SEQUENCE [LARGE SCALE GENOMIC DNA]</scope>
    <source>
        <strain evidence="11">CECT 8472</strain>
    </source>
</reference>
<proteinExistence type="inferred from homology"/>
<keyword evidence="3" id="KW-1003">Cell membrane</keyword>
<evidence type="ECO:0000256" key="8">
    <source>
        <dbReference type="ARBA" id="ARBA00037998"/>
    </source>
</evidence>
<accession>A0ABV8UIK4</accession>
<feature type="transmembrane region" description="Helical" evidence="9">
    <location>
        <begin position="186"/>
        <end position="212"/>
    </location>
</feature>
<evidence type="ECO:0000256" key="4">
    <source>
        <dbReference type="ARBA" id="ARBA00022692"/>
    </source>
</evidence>
<dbReference type="RefSeq" id="WP_382421090.1">
    <property type="nucleotide sequence ID" value="NZ_JBHSCW010000002.1"/>
</dbReference>
<dbReference type="CDD" id="cd06582">
    <property type="entry name" value="TM_PBP1_LivH_like"/>
    <property type="match status" value="1"/>
</dbReference>